<evidence type="ECO:0000256" key="2">
    <source>
        <dbReference type="ARBA" id="ARBA00022475"/>
    </source>
</evidence>
<dbReference type="AlphaFoldDB" id="A0A4R2KFH1"/>
<comment type="caution">
    <text evidence="7">Lacks conserved residue(s) required for the propagation of feature annotation.</text>
</comment>
<keyword evidence="3 7" id="KW-0997">Cell inner membrane</keyword>
<comment type="function">
    <text evidence="7">Part of the tripartite ATP-independent periplasmic (TRAP) transport system.</text>
</comment>
<keyword evidence="6 7" id="KW-0472">Membrane</keyword>
<keyword evidence="10" id="KW-1185">Reference proteome</keyword>
<evidence type="ECO:0000256" key="5">
    <source>
        <dbReference type="ARBA" id="ARBA00022989"/>
    </source>
</evidence>
<accession>A0A4R2KFH1</accession>
<feature type="transmembrane region" description="Helical" evidence="7">
    <location>
        <begin position="421"/>
        <end position="441"/>
    </location>
</feature>
<dbReference type="GO" id="GO:0005886">
    <property type="term" value="C:plasma membrane"/>
    <property type="evidence" value="ECO:0007669"/>
    <property type="project" value="UniProtKB-SubCell"/>
</dbReference>
<evidence type="ECO:0000313" key="10">
    <source>
        <dbReference type="Proteomes" id="UP000295142"/>
    </source>
</evidence>
<evidence type="ECO:0000256" key="1">
    <source>
        <dbReference type="ARBA" id="ARBA00004429"/>
    </source>
</evidence>
<dbReference type="PANTHER" id="PTHR33362:SF5">
    <property type="entry name" value="C4-DICARBOXYLATE TRAP TRANSPORTER LARGE PERMEASE PROTEIN DCTM"/>
    <property type="match status" value="1"/>
</dbReference>
<dbReference type="Pfam" id="PF06808">
    <property type="entry name" value="DctM"/>
    <property type="match status" value="1"/>
</dbReference>
<dbReference type="GO" id="GO:0022857">
    <property type="term" value="F:transmembrane transporter activity"/>
    <property type="evidence" value="ECO:0007669"/>
    <property type="project" value="UniProtKB-UniRule"/>
</dbReference>
<evidence type="ECO:0000259" key="8">
    <source>
        <dbReference type="Pfam" id="PF06808"/>
    </source>
</evidence>
<dbReference type="RefSeq" id="WP_132542791.1">
    <property type="nucleotide sequence ID" value="NZ_SLWW01000004.1"/>
</dbReference>
<keyword evidence="2" id="KW-1003">Cell membrane</keyword>
<evidence type="ECO:0000256" key="7">
    <source>
        <dbReference type="RuleBase" id="RU369079"/>
    </source>
</evidence>
<gene>
    <name evidence="9" type="ORF">EV655_1049</name>
</gene>
<dbReference type="InterPro" id="IPR010656">
    <property type="entry name" value="DctM"/>
</dbReference>
<dbReference type="InterPro" id="IPR004681">
    <property type="entry name" value="TRAP_DctM"/>
</dbReference>
<feature type="transmembrane region" description="Helical" evidence="7">
    <location>
        <begin position="291"/>
        <end position="308"/>
    </location>
</feature>
<evidence type="ECO:0000256" key="6">
    <source>
        <dbReference type="ARBA" id="ARBA00023136"/>
    </source>
</evidence>
<feature type="transmembrane region" description="Helical" evidence="7">
    <location>
        <begin position="148"/>
        <end position="170"/>
    </location>
</feature>
<reference evidence="9 10" key="1">
    <citation type="submission" date="2019-03" db="EMBL/GenBank/DDBJ databases">
        <title>Genomic Encyclopedia of Type Strains, Phase IV (KMG-IV): sequencing the most valuable type-strain genomes for metagenomic binning, comparative biology and taxonomic classification.</title>
        <authorList>
            <person name="Goeker M."/>
        </authorList>
    </citation>
    <scope>NUCLEOTIDE SEQUENCE [LARGE SCALE GENOMIC DNA]</scope>
    <source>
        <strain evidence="9 10">DSM 4868</strain>
    </source>
</reference>
<feature type="transmembrane region" description="Helical" evidence="7">
    <location>
        <begin position="182"/>
        <end position="204"/>
    </location>
</feature>
<evidence type="ECO:0000256" key="3">
    <source>
        <dbReference type="ARBA" id="ARBA00022519"/>
    </source>
</evidence>
<keyword evidence="5 7" id="KW-1133">Transmembrane helix</keyword>
<keyword evidence="7" id="KW-0813">Transport</keyword>
<sequence length="447" mass="47099">MTAALVGFALVLVLVLMRMPIVFAMGLVGTFGYAHARGGSIFDERGLNAALSMVGRQITDTAQDYGLSVIPLFILMGLFVNKGGLARELYAVSHVFLGHFRGGLAMATVAACGGFSAICGSSLATAATMSKVAMPEMRRYGYADSLSTASIAAGGTLGILIPPSVILVIYGLLTETSIGKLFIAGILPGALGILFYLFAVRWVVFRRPEAGPAGPRAPWAERLRALRSIWAVLLLFVLVIGGLYGLFDVAPLNLTFSPTEAAGMGAMGAFLIALARGGLTIRSTFEVLKESAMTATSLFAVLIGAQIFSNFVNLAGLPEALLGVVTGFGLAPATVMLMILVIYLLLGCVFESLSMLLLTVPIFFPLVVSLGYDPVWFGIVVVVVTEISLITPPVGLNVFVLRGVVGDVSTGTIFRGVTPFWVADIFRLALIVAVPWLVLVLPNQMGN</sequence>
<feature type="domain" description="TRAP C4-dicarboxylate transport system permease DctM subunit" evidence="8">
    <location>
        <begin position="8"/>
        <end position="437"/>
    </location>
</feature>
<feature type="transmembrane region" description="Helical" evidence="7">
    <location>
        <begin position="353"/>
        <end position="370"/>
    </location>
</feature>
<evidence type="ECO:0000256" key="4">
    <source>
        <dbReference type="ARBA" id="ARBA00022692"/>
    </source>
</evidence>
<dbReference type="PIRSF" id="PIRSF006066">
    <property type="entry name" value="HI0050"/>
    <property type="match status" value="1"/>
</dbReference>
<feature type="transmembrane region" description="Helical" evidence="7">
    <location>
        <begin position="259"/>
        <end position="279"/>
    </location>
</feature>
<dbReference type="NCBIfam" id="TIGR00786">
    <property type="entry name" value="dctM"/>
    <property type="match status" value="1"/>
</dbReference>
<dbReference type="Proteomes" id="UP000295142">
    <property type="component" value="Unassembled WGS sequence"/>
</dbReference>
<dbReference type="EMBL" id="SLWW01000004">
    <property type="protein sequence ID" value="TCO72323.1"/>
    <property type="molecule type" value="Genomic_DNA"/>
</dbReference>
<protein>
    <recommendedName>
        <fullName evidence="7">TRAP transporter large permease protein</fullName>
    </recommendedName>
</protein>
<dbReference type="OrthoDB" id="9790209at2"/>
<comment type="similarity">
    <text evidence="7">Belongs to the TRAP transporter large permease family.</text>
</comment>
<keyword evidence="4 7" id="KW-0812">Transmembrane</keyword>
<feature type="transmembrane region" description="Helical" evidence="7">
    <location>
        <begin position="320"/>
        <end position="346"/>
    </location>
</feature>
<comment type="subcellular location">
    <subcellularLocation>
        <location evidence="1 7">Cell inner membrane</location>
        <topology evidence="1 7">Multi-pass membrane protein</topology>
    </subcellularLocation>
</comment>
<feature type="transmembrane region" description="Helical" evidence="7">
    <location>
        <begin position="104"/>
        <end position="127"/>
    </location>
</feature>
<comment type="subunit">
    <text evidence="7">The complex comprises the extracytoplasmic solute receptor protein and the two transmembrane proteins.</text>
</comment>
<name>A0A4R2KFH1_9RHOB</name>
<proteinExistence type="inferred from homology"/>
<organism evidence="9 10">
    <name type="scientific">Rhodovulum euryhalinum</name>
    <dbReference type="NCBI Taxonomy" id="35805"/>
    <lineage>
        <taxon>Bacteria</taxon>
        <taxon>Pseudomonadati</taxon>
        <taxon>Pseudomonadota</taxon>
        <taxon>Alphaproteobacteria</taxon>
        <taxon>Rhodobacterales</taxon>
        <taxon>Paracoccaceae</taxon>
        <taxon>Rhodovulum</taxon>
    </lineage>
</organism>
<dbReference type="PANTHER" id="PTHR33362">
    <property type="entry name" value="SIALIC ACID TRAP TRANSPORTER PERMEASE PROTEIN SIAT-RELATED"/>
    <property type="match status" value="1"/>
</dbReference>
<feature type="transmembrane region" description="Helical" evidence="7">
    <location>
        <begin position="225"/>
        <end position="247"/>
    </location>
</feature>
<evidence type="ECO:0000313" key="9">
    <source>
        <dbReference type="EMBL" id="TCO72323.1"/>
    </source>
</evidence>
<comment type="caution">
    <text evidence="9">The sequence shown here is derived from an EMBL/GenBank/DDBJ whole genome shotgun (WGS) entry which is preliminary data.</text>
</comment>
<feature type="transmembrane region" description="Helical" evidence="7">
    <location>
        <begin position="376"/>
        <end position="400"/>
    </location>
</feature>